<dbReference type="Proteomes" id="UP000030693">
    <property type="component" value="Unassembled WGS sequence"/>
</dbReference>
<name>A0A058Z0A8_FONAL</name>
<gene>
    <name evidence="1" type="ORF">H696_06070</name>
</gene>
<dbReference type="AlphaFoldDB" id="A0A058Z0A8"/>
<proteinExistence type="predicted"/>
<reference evidence="1" key="1">
    <citation type="submission" date="2013-04" db="EMBL/GenBank/DDBJ databases">
        <title>The Genome Sequence of Fonticula alba ATCC 38817.</title>
        <authorList>
            <consortium name="The Broad Institute Genomics Platform"/>
            <person name="Russ C."/>
            <person name="Cuomo C."/>
            <person name="Burger G."/>
            <person name="Gray M.W."/>
            <person name="Holland P.W.H."/>
            <person name="King N."/>
            <person name="Lang F.B.F."/>
            <person name="Roger A.J."/>
            <person name="Ruiz-Trillo I."/>
            <person name="Brown M."/>
            <person name="Walker B."/>
            <person name="Young S."/>
            <person name="Zeng Q."/>
            <person name="Gargeya S."/>
            <person name="Fitzgerald M."/>
            <person name="Haas B."/>
            <person name="Abouelleil A."/>
            <person name="Allen A.W."/>
            <person name="Alvarado L."/>
            <person name="Arachchi H.M."/>
            <person name="Berlin A.M."/>
            <person name="Chapman S.B."/>
            <person name="Gainer-Dewar J."/>
            <person name="Goldberg J."/>
            <person name="Griggs A."/>
            <person name="Gujja S."/>
            <person name="Hansen M."/>
            <person name="Howarth C."/>
            <person name="Imamovic A."/>
            <person name="Ireland A."/>
            <person name="Larimer J."/>
            <person name="McCowan C."/>
            <person name="Murphy C."/>
            <person name="Pearson M."/>
            <person name="Poon T.W."/>
            <person name="Priest M."/>
            <person name="Roberts A."/>
            <person name="Saif S."/>
            <person name="Shea T."/>
            <person name="Sisk P."/>
            <person name="Sykes S."/>
            <person name="Wortman J."/>
            <person name="Nusbaum C."/>
            <person name="Birren B."/>
        </authorList>
    </citation>
    <scope>NUCLEOTIDE SEQUENCE [LARGE SCALE GENOMIC DNA]</scope>
    <source>
        <strain evidence="1">ATCC 38817</strain>
    </source>
</reference>
<sequence length="253" mass="27253">MCPSRLQVVFLAEGPMVQDLSRVAFMHMEISFPGPVAGDYEQYRAKVRHFLTEHRGIVRRDSLVGDIEGHGIIMMRVKRMWDGRWRGTSAGLYSGLTEVLVTCAQGPLEGSPKVVLLGGRAGPVPWGIPLRVFRGAQQHDDVVMPMCTGMQLSRDPGAIAALRVELLGSWLPVVSGEPPGCHVHGRPGGGVPSQAGHPARDAKRRVANGCFPPSLALRPALFDAVFPDAGASLVEAPCNLRYLEEAGSFATVE</sequence>
<evidence type="ECO:0000313" key="2">
    <source>
        <dbReference type="Proteomes" id="UP000030693"/>
    </source>
</evidence>
<organism evidence="1">
    <name type="scientific">Fonticula alba</name>
    <name type="common">Slime mold</name>
    <dbReference type="NCBI Taxonomy" id="691883"/>
    <lineage>
        <taxon>Eukaryota</taxon>
        <taxon>Rotosphaerida</taxon>
        <taxon>Fonticulaceae</taxon>
        <taxon>Fonticula</taxon>
    </lineage>
</organism>
<dbReference type="GeneID" id="20530795"/>
<evidence type="ECO:0000313" key="1">
    <source>
        <dbReference type="EMBL" id="KCV67551.1"/>
    </source>
</evidence>
<dbReference type="RefSeq" id="XP_009498112.1">
    <property type="nucleotide sequence ID" value="XM_009499837.1"/>
</dbReference>
<accession>A0A058Z0A8</accession>
<dbReference type="EMBL" id="KB932217">
    <property type="protein sequence ID" value="KCV67551.1"/>
    <property type="molecule type" value="Genomic_DNA"/>
</dbReference>
<keyword evidence="2" id="KW-1185">Reference proteome</keyword>
<protein>
    <submittedName>
        <fullName evidence="1">Uncharacterized protein</fullName>
    </submittedName>
</protein>